<comment type="subcellular location">
    <subcellularLocation>
        <location evidence="3">Membrane</location>
    </subcellularLocation>
</comment>
<comment type="similarity">
    <text evidence="4">Belongs to the channel forming colicin family.</text>
</comment>
<keyword evidence="9" id="KW-0078">Bacteriocin</keyword>
<evidence type="ECO:0000256" key="6">
    <source>
        <dbReference type="ARBA" id="ARBA00022692"/>
    </source>
</evidence>
<accession>A0ABT5NPK1</accession>
<evidence type="ECO:0000256" key="2">
    <source>
        <dbReference type="ARBA" id="ARBA00003197"/>
    </source>
</evidence>
<dbReference type="Proteomes" id="UP001148203">
    <property type="component" value="Unassembled WGS sequence"/>
</dbReference>
<keyword evidence="6 12" id="KW-0812">Transmembrane</keyword>
<evidence type="ECO:0000259" key="13">
    <source>
        <dbReference type="Pfam" id="PF01024"/>
    </source>
</evidence>
<evidence type="ECO:0000313" key="15">
    <source>
        <dbReference type="Proteomes" id="UP001148203"/>
    </source>
</evidence>
<dbReference type="EMBL" id="JAMDGY010000016">
    <property type="protein sequence ID" value="MDD0990093.1"/>
    <property type="molecule type" value="Genomic_DNA"/>
</dbReference>
<evidence type="ECO:0000256" key="3">
    <source>
        <dbReference type="ARBA" id="ARBA00004370"/>
    </source>
</evidence>
<keyword evidence="8" id="KW-0044">Antibiotic</keyword>
<evidence type="ECO:0000256" key="5">
    <source>
        <dbReference type="ARBA" id="ARBA00022529"/>
    </source>
</evidence>
<dbReference type="InterPro" id="IPR038283">
    <property type="entry name" value="Channel_colicin_C_sf"/>
</dbReference>
<organism evidence="14 15">
    <name type="scientific">Pseudomonas fontis</name>
    <dbReference type="NCBI Taxonomy" id="2942633"/>
    <lineage>
        <taxon>Bacteria</taxon>
        <taxon>Pseudomonadati</taxon>
        <taxon>Pseudomonadota</taxon>
        <taxon>Gammaproteobacteria</taxon>
        <taxon>Pseudomonadales</taxon>
        <taxon>Pseudomonadaceae</taxon>
        <taxon>Pseudomonas</taxon>
    </lineage>
</organism>
<keyword evidence="10 12" id="KW-0472">Membrane</keyword>
<evidence type="ECO:0000256" key="11">
    <source>
        <dbReference type="SAM" id="MobiDB-lite"/>
    </source>
</evidence>
<evidence type="ECO:0000256" key="9">
    <source>
        <dbReference type="ARBA" id="ARBA00023048"/>
    </source>
</evidence>
<dbReference type="SUPFAM" id="SSF56837">
    <property type="entry name" value="Colicin"/>
    <property type="match status" value="1"/>
</dbReference>
<comment type="function">
    <text evidence="2">Colicins are polypeptide toxins produced by and active against E.coli and closely related bacteria.</text>
</comment>
<dbReference type="Gene3D" id="1.10.490.30">
    <property type="entry name" value="Colicin"/>
    <property type="match status" value="1"/>
</dbReference>
<evidence type="ECO:0000313" key="14">
    <source>
        <dbReference type="EMBL" id="MDD0990093.1"/>
    </source>
</evidence>
<proteinExistence type="inferred from homology"/>
<evidence type="ECO:0000256" key="12">
    <source>
        <dbReference type="SAM" id="Phobius"/>
    </source>
</evidence>
<keyword evidence="5" id="KW-0929">Antimicrobial</keyword>
<feature type="transmembrane region" description="Helical" evidence="12">
    <location>
        <begin position="399"/>
        <end position="421"/>
    </location>
</feature>
<evidence type="ECO:0000256" key="4">
    <source>
        <dbReference type="ARBA" id="ARBA00007595"/>
    </source>
</evidence>
<feature type="transmembrane region" description="Helical" evidence="12">
    <location>
        <begin position="370"/>
        <end position="393"/>
    </location>
</feature>
<gene>
    <name evidence="14" type="ORF">M5G11_06030</name>
</gene>
<keyword evidence="15" id="KW-1185">Reference proteome</keyword>
<dbReference type="PRINTS" id="PR00280">
    <property type="entry name" value="CHANLCOLICIN"/>
</dbReference>
<reference evidence="14 15" key="1">
    <citation type="submission" date="2022-05" db="EMBL/GenBank/DDBJ databases">
        <title>Novel Pseudomonas spp. Isolated from a Rainbow Trout Aquaculture Facility.</title>
        <authorList>
            <person name="Testerman T."/>
            <person name="Graf J."/>
        </authorList>
    </citation>
    <scope>NUCLEOTIDE SEQUENCE [LARGE SCALE GENOMIC DNA]</scope>
    <source>
        <strain evidence="14 15">ID681</strain>
    </source>
</reference>
<evidence type="ECO:0000256" key="1">
    <source>
        <dbReference type="ARBA" id="ARBA00002178"/>
    </source>
</evidence>
<evidence type="ECO:0000256" key="8">
    <source>
        <dbReference type="ARBA" id="ARBA00023022"/>
    </source>
</evidence>
<name>A0ABT5NPK1_9PSED</name>
<dbReference type="InterPro" id="IPR000293">
    <property type="entry name" value="Channel_colicin_C"/>
</dbReference>
<dbReference type="RefSeq" id="WP_273908800.1">
    <property type="nucleotide sequence ID" value="NZ_JAMDGX010000001.1"/>
</dbReference>
<keyword evidence="7 12" id="KW-1133">Transmembrane helix</keyword>
<feature type="domain" description="Channel forming colicins" evidence="13">
    <location>
        <begin position="240"/>
        <end position="426"/>
    </location>
</feature>
<protein>
    <submittedName>
        <fullName evidence="14">Colicin-like pore-forming protein</fullName>
    </submittedName>
</protein>
<dbReference type="Pfam" id="PF01024">
    <property type="entry name" value="Colicin"/>
    <property type="match status" value="1"/>
</dbReference>
<evidence type="ECO:0000256" key="10">
    <source>
        <dbReference type="ARBA" id="ARBA00023136"/>
    </source>
</evidence>
<evidence type="ECO:0000256" key="7">
    <source>
        <dbReference type="ARBA" id="ARBA00022989"/>
    </source>
</evidence>
<feature type="region of interest" description="Disordered" evidence="11">
    <location>
        <begin position="1"/>
        <end position="20"/>
    </location>
</feature>
<sequence length="435" mass="44956">MTEKNIIVDRGIPPSGSSTGAGGGAGGIFGGFWGSTDMSTMVGSVVVSVDGVSKPDGPALNAAAMITSVAVESVLSGDGWPSMDAYHDLGVGVWGVLPYQILEVRDELRGTFIVKERNLPNTLDAEQRAGEAAAGSTAALSQSEKIKRTMDVIKGMMAKRNELIKFNRGLLSTSPGTDLLERDINKMVSDLRPLSEDNIPGAINQVLNVMTAGLSLHVDLTSNQMLQAKLDALQPQYDAAASQEAYISNLAFAADVGKEVSTRFGAQMGQAAKDLQQNISGKTVKSYDQALQTFDKLVQNPGFKVNQKDTAAITQALRALDVATYADNAQRLGKAFGVTGKVVQAVGLGQKAADGFATGDWKPFMLELQAVVVSTAVGAAAGALLGAGLALVLAPGLAVGAGIIATGVILAAVSSFINAAAMESLNGMVLNAISN</sequence>
<comment type="function">
    <text evidence="1">This colicin is a channel-forming colicin. This class of transmembrane toxins depolarize the cytoplasmic membrane, leading to dissipation of cellular energy.</text>
</comment>
<comment type="caution">
    <text evidence="14">The sequence shown here is derived from an EMBL/GenBank/DDBJ whole genome shotgun (WGS) entry which is preliminary data.</text>
</comment>